<feature type="compositionally biased region" description="Basic and acidic residues" evidence="8">
    <location>
        <begin position="286"/>
        <end position="300"/>
    </location>
</feature>
<feature type="compositionally biased region" description="Polar residues" evidence="8">
    <location>
        <begin position="1634"/>
        <end position="1646"/>
    </location>
</feature>
<evidence type="ECO:0000259" key="10">
    <source>
        <dbReference type="PROSITE" id="PS50035"/>
    </source>
</evidence>
<dbReference type="SUPFAM" id="SSF50729">
    <property type="entry name" value="PH domain-like"/>
    <property type="match status" value="1"/>
</dbReference>
<evidence type="ECO:0000256" key="8">
    <source>
        <dbReference type="SAM" id="MobiDB-lite"/>
    </source>
</evidence>
<feature type="region of interest" description="Disordered" evidence="8">
    <location>
        <begin position="1579"/>
        <end position="1689"/>
    </location>
</feature>
<feature type="domain" description="PLD phosphodiesterase" evidence="10">
    <location>
        <begin position="931"/>
        <end position="958"/>
    </location>
</feature>
<dbReference type="InterPro" id="IPR015679">
    <property type="entry name" value="PLipase_D_fam"/>
</dbReference>
<keyword evidence="3" id="KW-0677">Repeat</keyword>
<dbReference type="GO" id="GO:0009395">
    <property type="term" value="P:phospholipid catabolic process"/>
    <property type="evidence" value="ECO:0007669"/>
    <property type="project" value="TreeGrafter"/>
</dbReference>
<comment type="similarity">
    <text evidence="2 7">Belongs to the phospholipase D family.</text>
</comment>
<dbReference type="PROSITE" id="PS50003">
    <property type="entry name" value="PH_DOMAIN"/>
    <property type="match status" value="1"/>
</dbReference>
<evidence type="ECO:0000256" key="4">
    <source>
        <dbReference type="ARBA" id="ARBA00022801"/>
    </source>
</evidence>
<dbReference type="Proteomes" id="UP000217199">
    <property type="component" value="Unassembled WGS sequence"/>
</dbReference>
<comment type="caution">
    <text evidence="11">The sequence shown here is derived from an EMBL/GenBank/DDBJ whole genome shotgun (WGS) entry which is preliminary data.</text>
</comment>
<dbReference type="GO" id="GO:0006654">
    <property type="term" value="P:phosphatidic acid biosynthetic process"/>
    <property type="evidence" value="ECO:0007669"/>
    <property type="project" value="InterPro"/>
</dbReference>
<dbReference type="SMART" id="SM00155">
    <property type="entry name" value="PLDc"/>
    <property type="match status" value="2"/>
</dbReference>
<dbReference type="Gene3D" id="3.30.870.10">
    <property type="entry name" value="Endonuclease Chain A"/>
    <property type="match status" value="2"/>
</dbReference>
<dbReference type="CDD" id="cd09138">
    <property type="entry name" value="PLDc_vPLD1_2_yPLD_like_1"/>
    <property type="match status" value="1"/>
</dbReference>
<keyword evidence="4 7" id="KW-0378">Hydrolase</keyword>
<dbReference type="InterPro" id="IPR001849">
    <property type="entry name" value="PH_domain"/>
</dbReference>
<evidence type="ECO:0000256" key="1">
    <source>
        <dbReference type="ARBA" id="ARBA00000798"/>
    </source>
</evidence>
<gene>
    <name evidence="11" type="ORF">PNOK_0710000</name>
</gene>
<dbReference type="SMART" id="SM00312">
    <property type="entry name" value="PX"/>
    <property type="match status" value="1"/>
</dbReference>
<keyword evidence="5 7" id="KW-0442">Lipid degradation</keyword>
<dbReference type="EMBL" id="NBII01000007">
    <property type="protein sequence ID" value="PAV17036.1"/>
    <property type="molecule type" value="Genomic_DNA"/>
</dbReference>
<reference evidence="11 12" key="1">
    <citation type="journal article" date="2017" name="Mol. Ecol.">
        <title>Comparative and population genomic landscape of Phellinus noxius: A hypervariable fungus causing root rot in trees.</title>
        <authorList>
            <person name="Chung C.L."/>
            <person name="Lee T.J."/>
            <person name="Akiba M."/>
            <person name="Lee H.H."/>
            <person name="Kuo T.H."/>
            <person name="Liu D."/>
            <person name="Ke H.M."/>
            <person name="Yokoi T."/>
            <person name="Roa M.B."/>
            <person name="Lu M.J."/>
            <person name="Chang Y.Y."/>
            <person name="Ann P.J."/>
            <person name="Tsai J.N."/>
            <person name="Chen C.Y."/>
            <person name="Tzean S.S."/>
            <person name="Ota Y."/>
            <person name="Hattori T."/>
            <person name="Sahashi N."/>
            <person name="Liou R.F."/>
            <person name="Kikuchi T."/>
            <person name="Tsai I.J."/>
        </authorList>
    </citation>
    <scope>NUCLEOTIDE SEQUENCE [LARGE SCALE GENOMIC DNA]</scope>
    <source>
        <strain evidence="11 12">FFPRI411160</strain>
    </source>
</reference>
<dbReference type="Gene3D" id="3.30.1520.10">
    <property type="entry name" value="Phox-like domain"/>
    <property type="match status" value="1"/>
</dbReference>
<dbReference type="PANTHER" id="PTHR18896">
    <property type="entry name" value="PHOSPHOLIPASE D"/>
    <property type="match status" value="1"/>
</dbReference>
<evidence type="ECO:0000256" key="6">
    <source>
        <dbReference type="ARBA" id="ARBA00023098"/>
    </source>
</evidence>
<dbReference type="FunFam" id="3.30.870.10:FF:000011">
    <property type="entry name" value="Phospholipase"/>
    <property type="match status" value="1"/>
</dbReference>
<feature type="compositionally biased region" description="Basic and acidic residues" evidence="8">
    <location>
        <begin position="1598"/>
        <end position="1619"/>
    </location>
</feature>
<dbReference type="InterPro" id="IPR001683">
    <property type="entry name" value="PX_dom"/>
</dbReference>
<feature type="region of interest" description="Disordered" evidence="8">
    <location>
        <begin position="619"/>
        <end position="769"/>
    </location>
</feature>
<evidence type="ECO:0000256" key="3">
    <source>
        <dbReference type="ARBA" id="ARBA00022737"/>
    </source>
</evidence>
<feature type="compositionally biased region" description="Basic residues" evidence="8">
    <location>
        <begin position="301"/>
        <end position="319"/>
    </location>
</feature>
<dbReference type="STRING" id="2282107.A0A286UBU8"/>
<feature type="compositionally biased region" description="Basic and acidic residues" evidence="8">
    <location>
        <begin position="1428"/>
        <end position="1442"/>
    </location>
</feature>
<keyword evidence="12" id="KW-1185">Reference proteome</keyword>
<dbReference type="EC" id="3.1.4.4" evidence="7"/>
<dbReference type="SUPFAM" id="SSF56024">
    <property type="entry name" value="Phospholipase D/nuclease"/>
    <property type="match status" value="2"/>
</dbReference>
<evidence type="ECO:0000256" key="5">
    <source>
        <dbReference type="ARBA" id="ARBA00022963"/>
    </source>
</evidence>
<organism evidence="11 12">
    <name type="scientific">Pyrrhoderma noxium</name>
    <dbReference type="NCBI Taxonomy" id="2282107"/>
    <lineage>
        <taxon>Eukaryota</taxon>
        <taxon>Fungi</taxon>
        <taxon>Dikarya</taxon>
        <taxon>Basidiomycota</taxon>
        <taxon>Agaricomycotina</taxon>
        <taxon>Agaricomycetes</taxon>
        <taxon>Hymenochaetales</taxon>
        <taxon>Hymenochaetaceae</taxon>
        <taxon>Pyrrhoderma</taxon>
    </lineage>
</organism>
<feature type="region of interest" description="Disordered" evidence="8">
    <location>
        <begin position="18"/>
        <end position="208"/>
    </location>
</feature>
<name>A0A286UBU8_9AGAM</name>
<dbReference type="PANTHER" id="PTHR18896:SF76">
    <property type="entry name" value="PHOSPHOLIPASE"/>
    <property type="match status" value="1"/>
</dbReference>
<evidence type="ECO:0000313" key="11">
    <source>
        <dbReference type="EMBL" id="PAV17036.1"/>
    </source>
</evidence>
<protein>
    <recommendedName>
        <fullName evidence="7">Phospholipase</fullName>
        <ecNumber evidence="7">3.1.4.4</ecNumber>
    </recommendedName>
</protein>
<dbReference type="InterPro" id="IPR036871">
    <property type="entry name" value="PX_dom_sf"/>
</dbReference>
<feature type="compositionally biased region" description="Basic and acidic residues" evidence="8">
    <location>
        <begin position="246"/>
        <end position="255"/>
    </location>
</feature>
<dbReference type="FunCoup" id="A0A286UBU8">
    <property type="interactions" value="402"/>
</dbReference>
<dbReference type="PROSITE" id="PS50035">
    <property type="entry name" value="PLD"/>
    <property type="match status" value="2"/>
</dbReference>
<feature type="compositionally biased region" description="Basic residues" evidence="8">
    <location>
        <begin position="646"/>
        <end position="663"/>
    </location>
</feature>
<evidence type="ECO:0000256" key="7">
    <source>
        <dbReference type="PIRNR" id="PIRNR009376"/>
    </source>
</evidence>
<dbReference type="GO" id="GO:0004630">
    <property type="term" value="F:phospholipase D activity"/>
    <property type="evidence" value="ECO:0007669"/>
    <property type="project" value="UniProtKB-UniRule"/>
</dbReference>
<evidence type="ECO:0000256" key="2">
    <source>
        <dbReference type="ARBA" id="ARBA00008664"/>
    </source>
</evidence>
<feature type="domain" description="PH" evidence="9">
    <location>
        <begin position="547"/>
        <end position="803"/>
    </location>
</feature>
<dbReference type="SUPFAM" id="SSF64268">
    <property type="entry name" value="PX domain"/>
    <property type="match status" value="1"/>
</dbReference>
<feature type="compositionally biased region" description="Basic and acidic residues" evidence="8">
    <location>
        <begin position="187"/>
        <end position="204"/>
    </location>
</feature>
<dbReference type="OrthoDB" id="14911at2759"/>
<comment type="catalytic activity">
    <reaction evidence="1 7">
        <text>a 1,2-diacyl-sn-glycero-3-phosphocholine + H2O = a 1,2-diacyl-sn-glycero-3-phosphate + choline + H(+)</text>
        <dbReference type="Rhea" id="RHEA:14445"/>
        <dbReference type="ChEBI" id="CHEBI:15354"/>
        <dbReference type="ChEBI" id="CHEBI:15377"/>
        <dbReference type="ChEBI" id="CHEBI:15378"/>
        <dbReference type="ChEBI" id="CHEBI:57643"/>
        <dbReference type="ChEBI" id="CHEBI:58608"/>
        <dbReference type="EC" id="3.1.4.4"/>
    </reaction>
</comment>
<proteinExistence type="inferred from homology"/>
<feature type="compositionally biased region" description="Polar residues" evidence="8">
    <location>
        <begin position="94"/>
        <end position="122"/>
    </location>
</feature>
<dbReference type="GO" id="GO:0035556">
    <property type="term" value="P:intracellular signal transduction"/>
    <property type="evidence" value="ECO:0007669"/>
    <property type="project" value="InterPro"/>
</dbReference>
<feature type="region of interest" description="Disordered" evidence="8">
    <location>
        <begin position="1428"/>
        <end position="1505"/>
    </location>
</feature>
<feature type="compositionally biased region" description="Low complexity" evidence="8">
    <location>
        <begin position="72"/>
        <end position="90"/>
    </location>
</feature>
<feature type="compositionally biased region" description="Basic and acidic residues" evidence="8">
    <location>
        <begin position="1486"/>
        <end position="1497"/>
    </location>
</feature>
<dbReference type="CDD" id="cd09141">
    <property type="entry name" value="PLDc_vPLD1_2_yPLD_like_2"/>
    <property type="match status" value="1"/>
</dbReference>
<feature type="region of interest" description="Disordered" evidence="8">
    <location>
        <begin position="225"/>
        <end position="329"/>
    </location>
</feature>
<dbReference type="SMART" id="SM00233">
    <property type="entry name" value="PH"/>
    <property type="match status" value="1"/>
</dbReference>
<dbReference type="Pfam" id="PF13091">
    <property type="entry name" value="PLDc_2"/>
    <property type="match status" value="1"/>
</dbReference>
<feature type="domain" description="PLD phosphodiesterase" evidence="10">
    <location>
        <begin position="1228"/>
        <end position="1255"/>
    </location>
</feature>
<feature type="compositionally biased region" description="Low complexity" evidence="8">
    <location>
        <begin position="1663"/>
        <end position="1673"/>
    </location>
</feature>
<keyword evidence="6" id="KW-0443">Lipid metabolism</keyword>
<dbReference type="GO" id="GO:0035091">
    <property type="term" value="F:phosphatidylinositol binding"/>
    <property type="evidence" value="ECO:0007669"/>
    <property type="project" value="InterPro"/>
</dbReference>
<dbReference type="InterPro" id="IPR025202">
    <property type="entry name" value="PLD-like_dom"/>
</dbReference>
<sequence length="1746" mass="197023">MNGFADVVQHAINAKKITDTDGETERASNAPINEQSIPDIYSVMGNGAHATSSPKTPPALRHFKTDSINRAGSQDSSGSSPPPSHTQTTRSPHDSPSSRTGPPRSFSYSITRSPNLSRQNTRAVEDDIEEEVSGGPDYGAGDENDGGYGFPADSEGGINAGSSVETRPGAGSRLRSSFRGALEYIDPEQREKEREAMEKREKNRMSKIAGEDSWINPLKWLNGEVATQESPQTDGEGWTSYFDFLKPGDKGKEKENTEDEAETAAETSSEKKRHKRMKGASISGHSPDRSASHDDQEKAPTRKRIERSHSMPHMKRPSPKKTYSTKGAPRWNRLRSLIPSIAQQGRTEARQGQIAVQPHVVNITDELIAGGLSALMLKLWFERDERGARRIPVLLHRLRVRISDSIHPLKGNKAVFRIECEYANGAVRWVVYRQLRDFVSLHTHYKLSNTFNRNVDALPEFPRTSLPYFKFLREKGKENEREIGRADFAIMQREALENYLIGLIRAVMFHPTSNRLAGFLEISALSIQLAQSGGWQAKAGLLTIEPASKKSGGFGRRNASWSDKKKQRWCALREGYLVAVEDPAETTIWDVFLLDSDFKIERPKRYYRQGFHILHSSTKDDELSRKLTNNSSSRADGDTHSTLGKVKAKFRSFRVGQHHRSRSSGHVQWSNGPGGSLDRNREHTRTHSGVTSASESESDRTDSEDEDRSPMVDPSTNIDPLRADGKRGSRGANTRETDGEGDINDNPDLEKAEKQMQKKKGKRSKDVSKHTFFVSNSQMRLKLYAKSERQMQQWITALERVAQSSYWTGSNRFGSFAPIRLNVAAQWLVDGRDYMWNLSRAIMLARERIYIHDWWLSPELQMRRPHKERYRLDKLLERKAKEGVKIYVILYQEVSNRTTPTDSNYTKQRLTSLHPNILVQRSPSHFQTGTFYWAHHEKLCVIDEAIAFMGGVDLCFGRWDTPQHILIDDPDLEEEGSTQIWPGKDYSNARISDFFTLTKPFEDMYDRQKVPRMPWHDVGMHIVGQPARDLCRHFVQRWNYLLRIKNHSRTMPFLLPPPDFKPHELDEQGLTGTCEIQICRSCGPWSMGTSTRVESSIQNAYLKAIQMSDHFVYIENQFFITSTTVNDTVIENRIGDALVSRIIRAHREGTNWKACIMIPLLPGFPFPVDHSDASSVRIILECQNRTICRGPHSIYGRLRKEGINPEDYITVFCLRNWGKLPGNVLTSEMVYIHGKVCIVDDRLAIIGSANINERSQRGDRDSEIAAIIRDTDMIDGTMDGKPYKVGRFAHTLRVRLMREHIGVDVDAIYEEDLMSTEPSKDQMSQEAWDPESEQQEGMNGVTQIGKTSARSRVGEALDEIKDSAKQVLHGTEDDTAKDAGHIAQKVGLVSKASDAAVDDKALREERQTYTRDGEKEPGFTSSIVPTLEEKTIIEQRPPKEQVDGELPPTYRSETVESGGPPEARVHDGSHELYGAPANSVPQADNEVPHARDAKSDPTLDTTDEEKAALHARRTVRKHLEAGITNPVCDVFWKNTWVACAVHNTEIFRKVFHCIPDDTVTTWKQYKEFVLHHERMNKPVKDTSEPLGRVPSEAGDEDAPGRDKNTSLRAEDGARQDTLRAKSSVRSNGTHHSRNSLPQAESKSRTPTPEGLDGHKPSVGHGGYSNSNYNNITNGSGGVGAHDTEIRRAPSRADRPFEKWERDEMEKLLGELRGHLVLYPTRFLEGEDAANNFLFNADRLLPMPIYD</sequence>
<dbReference type="InterPro" id="IPR016555">
    <property type="entry name" value="PLipase_D_euk"/>
</dbReference>
<evidence type="ECO:0000313" key="12">
    <source>
        <dbReference type="Proteomes" id="UP000217199"/>
    </source>
</evidence>
<feature type="compositionally biased region" description="Basic and acidic residues" evidence="8">
    <location>
        <begin position="721"/>
        <end position="738"/>
    </location>
</feature>
<dbReference type="PIRSF" id="PIRSF009376">
    <property type="entry name" value="Phospholipase_D_euk"/>
    <property type="match status" value="1"/>
</dbReference>
<evidence type="ECO:0000259" key="9">
    <source>
        <dbReference type="PROSITE" id="PS50003"/>
    </source>
</evidence>
<dbReference type="InterPro" id="IPR001736">
    <property type="entry name" value="PLipase_D/transphosphatidylase"/>
</dbReference>
<accession>A0A286UBU8</accession>
<dbReference type="CDD" id="cd06093">
    <property type="entry name" value="PX_domain"/>
    <property type="match status" value="1"/>
</dbReference>
<dbReference type="InParanoid" id="A0A286UBU8"/>